<evidence type="ECO:0000256" key="1">
    <source>
        <dbReference type="SAM" id="MobiDB-lite"/>
    </source>
</evidence>
<dbReference type="OrthoDB" id="4341740at2759"/>
<protein>
    <submittedName>
        <fullName evidence="2">Uncharacterized protein</fullName>
    </submittedName>
</protein>
<dbReference type="Proteomes" id="UP000191522">
    <property type="component" value="Unassembled WGS sequence"/>
</dbReference>
<comment type="caution">
    <text evidence="2">The sequence shown here is derived from an EMBL/GenBank/DDBJ whole genome shotgun (WGS) entry which is preliminary data.</text>
</comment>
<feature type="compositionally biased region" description="Low complexity" evidence="1">
    <location>
        <begin position="79"/>
        <end position="91"/>
    </location>
</feature>
<dbReference type="AlphaFoldDB" id="A0A1V6P7E6"/>
<accession>A0A1V6P7E6</accession>
<evidence type="ECO:0000313" key="3">
    <source>
        <dbReference type="Proteomes" id="UP000191522"/>
    </source>
</evidence>
<feature type="region of interest" description="Disordered" evidence="1">
    <location>
        <begin position="12"/>
        <end position="43"/>
    </location>
</feature>
<reference evidence="3" key="1">
    <citation type="journal article" date="2017" name="Nat. Microbiol.">
        <title>Global analysis of biosynthetic gene clusters reveals vast potential of secondary metabolite production in Penicillium species.</title>
        <authorList>
            <person name="Nielsen J.C."/>
            <person name="Grijseels S."/>
            <person name="Prigent S."/>
            <person name="Ji B."/>
            <person name="Dainat J."/>
            <person name="Nielsen K.F."/>
            <person name="Frisvad J.C."/>
            <person name="Workman M."/>
            <person name="Nielsen J."/>
        </authorList>
    </citation>
    <scope>NUCLEOTIDE SEQUENCE [LARGE SCALE GENOMIC DNA]</scope>
    <source>
        <strain evidence="3">IBT 11843</strain>
    </source>
</reference>
<proteinExistence type="predicted"/>
<feature type="region of interest" description="Disordered" evidence="1">
    <location>
        <begin position="66"/>
        <end position="91"/>
    </location>
</feature>
<keyword evidence="3" id="KW-1185">Reference proteome</keyword>
<name>A0A1V6P7E6_PENDC</name>
<dbReference type="EMBL" id="MDYL01000018">
    <property type="protein sequence ID" value="OQD72878.1"/>
    <property type="molecule type" value="Genomic_DNA"/>
</dbReference>
<organism evidence="2 3">
    <name type="scientific">Penicillium decumbens</name>
    <dbReference type="NCBI Taxonomy" id="69771"/>
    <lineage>
        <taxon>Eukaryota</taxon>
        <taxon>Fungi</taxon>
        <taxon>Dikarya</taxon>
        <taxon>Ascomycota</taxon>
        <taxon>Pezizomycotina</taxon>
        <taxon>Eurotiomycetes</taxon>
        <taxon>Eurotiomycetidae</taxon>
        <taxon>Eurotiales</taxon>
        <taxon>Aspergillaceae</taxon>
        <taxon>Penicillium</taxon>
    </lineage>
</organism>
<evidence type="ECO:0000313" key="2">
    <source>
        <dbReference type="EMBL" id="OQD72878.1"/>
    </source>
</evidence>
<sequence length="225" mass="24300">MPLPIYVGAPYSDISSGSRRSSRAWPATDRGHPSMPSASDASVSNQAHRCCVNSCHRAYDADCARNKKKRQGNNQGQRPCAPSPISSASSSTKVATAVPHLHYLYSIPSYGVMPAYPPDPMHNYIHPAHAQAAPSPQAPLEIPREIPQARCTCPQPAASPEPETRNCCCCGHSDDSRSENSGDFDDVASESSTDAVAGHEYETPAEYHYYHPFCLAVPFGTPIME</sequence>
<gene>
    <name evidence="2" type="ORF">PENDEC_c018G04470</name>
</gene>